<dbReference type="GO" id="GO:0005829">
    <property type="term" value="C:cytosol"/>
    <property type="evidence" value="ECO:0007669"/>
    <property type="project" value="TreeGrafter"/>
</dbReference>
<dbReference type="InterPro" id="IPR001910">
    <property type="entry name" value="Inosine/uridine_hydrolase_dom"/>
</dbReference>
<evidence type="ECO:0000313" key="4">
    <source>
        <dbReference type="EMBL" id="NYE72382.1"/>
    </source>
</evidence>
<proteinExistence type="predicted"/>
<evidence type="ECO:0000259" key="3">
    <source>
        <dbReference type="Pfam" id="PF01156"/>
    </source>
</evidence>
<dbReference type="Gene3D" id="3.90.245.10">
    <property type="entry name" value="Ribonucleoside hydrolase-like"/>
    <property type="match status" value="1"/>
</dbReference>
<sequence>MTKLLLDVDTGIDDSFALLYLLGSPDAEILGISGTAGNVSARQVALNNLAWLELVGAPEIEVCLGSEIPLIQPLKTSPETHGPQGIGWAELPAPTRRISDRHAVELWSDVARRHPGEVVGLITGPLTNLALAVRKDPELPRLLQRIVIMGGTFDHPGNTTPTSEWNIAVDPDAAKIVFDAFSGLPEDRRPIVCGLNVTETIALRPEHVIRLAELARSTPAEAPSPDQPDGTRSTASSPLIRHLTDAIRFYFEFHRDWNWGWFAHLHDPFAAAVALDQNWAELRAATVDVELTGTLTRGTTIADWDGKWGREPNVWVAVRTDPERFFDVLIERIGLLARRLGRAD</sequence>
<dbReference type="InterPro" id="IPR023186">
    <property type="entry name" value="IUNH"/>
</dbReference>
<dbReference type="GO" id="GO:0008477">
    <property type="term" value="F:purine nucleosidase activity"/>
    <property type="evidence" value="ECO:0007669"/>
    <property type="project" value="UniProtKB-EC"/>
</dbReference>
<dbReference type="EMBL" id="JACCBU010000001">
    <property type="protein sequence ID" value="NYE72382.1"/>
    <property type="molecule type" value="Genomic_DNA"/>
</dbReference>
<accession>A0A7Y9I8Y4</accession>
<dbReference type="AlphaFoldDB" id="A0A7Y9I8Y4"/>
<dbReference type="GO" id="GO:0006152">
    <property type="term" value="P:purine nucleoside catabolic process"/>
    <property type="evidence" value="ECO:0007669"/>
    <property type="project" value="TreeGrafter"/>
</dbReference>
<evidence type="ECO:0000256" key="2">
    <source>
        <dbReference type="ARBA" id="ARBA00023295"/>
    </source>
</evidence>
<dbReference type="SUPFAM" id="SSF53590">
    <property type="entry name" value="Nucleoside hydrolase"/>
    <property type="match status" value="1"/>
</dbReference>
<feature type="domain" description="Inosine/uridine-preferring nucleoside hydrolase" evidence="3">
    <location>
        <begin position="5"/>
        <end position="327"/>
    </location>
</feature>
<protein>
    <submittedName>
        <fullName evidence="4">Purine nucleosidase</fullName>
        <ecNumber evidence="4">3.2.2.1</ecNumber>
    </submittedName>
</protein>
<keyword evidence="1 4" id="KW-0378">Hydrolase</keyword>
<dbReference type="EC" id="3.2.2.1" evidence="4"/>
<keyword evidence="2 4" id="KW-0326">Glycosidase</keyword>
<evidence type="ECO:0000256" key="1">
    <source>
        <dbReference type="ARBA" id="ARBA00022801"/>
    </source>
</evidence>
<reference evidence="4 5" key="1">
    <citation type="submission" date="2020-07" db="EMBL/GenBank/DDBJ databases">
        <title>Sequencing the genomes of 1000 actinobacteria strains.</title>
        <authorList>
            <person name="Klenk H.-P."/>
        </authorList>
    </citation>
    <scope>NUCLEOTIDE SEQUENCE [LARGE SCALE GENOMIC DNA]</scope>
    <source>
        <strain evidence="4 5">DSM 22083</strain>
    </source>
</reference>
<dbReference type="RefSeq" id="WP_179753145.1">
    <property type="nucleotide sequence ID" value="NZ_JACCBU010000001.1"/>
</dbReference>
<dbReference type="PANTHER" id="PTHR12304">
    <property type="entry name" value="INOSINE-URIDINE PREFERRING NUCLEOSIDE HYDROLASE"/>
    <property type="match status" value="1"/>
</dbReference>
<dbReference type="Pfam" id="PF01156">
    <property type="entry name" value="IU_nuc_hydro"/>
    <property type="match status" value="1"/>
</dbReference>
<dbReference type="Proteomes" id="UP000569914">
    <property type="component" value="Unassembled WGS sequence"/>
</dbReference>
<gene>
    <name evidence="4" type="ORF">BKA15_003711</name>
</gene>
<organism evidence="4 5">
    <name type="scientific">Microlunatus parietis</name>
    <dbReference type="NCBI Taxonomy" id="682979"/>
    <lineage>
        <taxon>Bacteria</taxon>
        <taxon>Bacillati</taxon>
        <taxon>Actinomycetota</taxon>
        <taxon>Actinomycetes</taxon>
        <taxon>Propionibacteriales</taxon>
        <taxon>Propionibacteriaceae</taxon>
        <taxon>Microlunatus</taxon>
    </lineage>
</organism>
<evidence type="ECO:0000313" key="5">
    <source>
        <dbReference type="Proteomes" id="UP000569914"/>
    </source>
</evidence>
<name>A0A7Y9I8Y4_9ACTN</name>
<dbReference type="InterPro" id="IPR036452">
    <property type="entry name" value="Ribo_hydro-like"/>
</dbReference>
<keyword evidence="5" id="KW-1185">Reference proteome</keyword>
<comment type="caution">
    <text evidence="4">The sequence shown here is derived from an EMBL/GenBank/DDBJ whole genome shotgun (WGS) entry which is preliminary data.</text>
</comment>
<dbReference type="PANTHER" id="PTHR12304:SF4">
    <property type="entry name" value="URIDINE NUCLEOSIDASE"/>
    <property type="match status" value="1"/>
</dbReference>